<proteinExistence type="predicted"/>
<dbReference type="AlphaFoldDB" id="A0A1T5HEI1"/>
<protein>
    <submittedName>
        <fullName evidence="1">Uncharacterized protein</fullName>
    </submittedName>
</protein>
<evidence type="ECO:0000313" key="2">
    <source>
        <dbReference type="Proteomes" id="UP000190897"/>
    </source>
</evidence>
<reference evidence="2" key="1">
    <citation type="submission" date="2017-02" db="EMBL/GenBank/DDBJ databases">
        <authorList>
            <person name="Varghese N."/>
            <person name="Submissions S."/>
        </authorList>
    </citation>
    <scope>NUCLEOTIDE SEQUENCE [LARGE SCALE GENOMIC DNA]</scope>
    <source>
        <strain evidence="2">DSM 22270</strain>
    </source>
</reference>
<accession>A0A1T5HEI1</accession>
<dbReference type="STRING" id="651661.SAMN05660293_05424"/>
<name>A0A1T5HEI1_9BACT</name>
<dbReference type="Proteomes" id="UP000190897">
    <property type="component" value="Unassembled WGS sequence"/>
</dbReference>
<dbReference type="OrthoDB" id="6197429at2"/>
<gene>
    <name evidence="1" type="ORF">SAMN05660293_05424</name>
</gene>
<dbReference type="RefSeq" id="WP_141110437.1">
    <property type="nucleotide sequence ID" value="NZ_FUZA01000012.1"/>
</dbReference>
<dbReference type="EMBL" id="FUZA01000012">
    <property type="protein sequence ID" value="SKC19088.1"/>
    <property type="molecule type" value="Genomic_DNA"/>
</dbReference>
<evidence type="ECO:0000313" key="1">
    <source>
        <dbReference type="EMBL" id="SKC19088.1"/>
    </source>
</evidence>
<organism evidence="1 2">
    <name type="scientific">Dyadobacter psychrophilus</name>
    <dbReference type="NCBI Taxonomy" id="651661"/>
    <lineage>
        <taxon>Bacteria</taxon>
        <taxon>Pseudomonadati</taxon>
        <taxon>Bacteroidota</taxon>
        <taxon>Cytophagia</taxon>
        <taxon>Cytophagales</taxon>
        <taxon>Spirosomataceae</taxon>
        <taxon>Dyadobacter</taxon>
    </lineage>
</organism>
<keyword evidence="2" id="KW-1185">Reference proteome</keyword>
<sequence length="96" mass="11196">MLDKFFEQPIMPISNWEGSNLASPSFLEFFQYNYQQPGLEDFAGWLRSFLSTDEFTQAASRFIELSKALNHEDDTEKRSYLVEQISLLEKGNTFIT</sequence>